<dbReference type="InterPro" id="IPR011989">
    <property type="entry name" value="ARM-like"/>
</dbReference>
<accession>A0ABM7W816</accession>
<dbReference type="InterPro" id="IPR016024">
    <property type="entry name" value="ARM-type_fold"/>
</dbReference>
<sequence>MTSRRQQLKGTVIHLLRDTPFAGLADALTVFSARELVNPLFSFLCHPEEIVRWRAVSAFGLIVARIAAEDMEQARVIMRRFLWMLNDESGGIGWGVPEAMGEVLANQRQLADEYLHLLVSYTLDDGAAAFQHGNLLEHEILQEGVLWGLGRVAPLYRERLLEAGLAAQIERYFDAARNGVRGLACRLCGQLVVGAYRPRLVKLLQDQGCLRLYRDGDLHDLLVADLAREALAMLDRDQGARTPGGSGATASPPRQ</sequence>
<protein>
    <recommendedName>
        <fullName evidence="3">HEAT repeat domain-containing protein</fullName>
    </recommendedName>
</protein>
<dbReference type="SUPFAM" id="SSF48371">
    <property type="entry name" value="ARM repeat"/>
    <property type="match status" value="1"/>
</dbReference>
<name>A0ABM7W816_9BACT</name>
<dbReference type="InterPro" id="IPR054701">
    <property type="entry name" value="DVU0298-like"/>
</dbReference>
<gene>
    <name evidence="1" type="ORF">DPPLL_14120</name>
</gene>
<dbReference type="Gene3D" id="1.25.10.10">
    <property type="entry name" value="Leucine-rich Repeat Variant"/>
    <property type="match status" value="1"/>
</dbReference>
<keyword evidence="2" id="KW-1185">Reference proteome</keyword>
<evidence type="ECO:0000313" key="2">
    <source>
        <dbReference type="Proteomes" id="UP000830055"/>
    </source>
</evidence>
<dbReference type="RefSeq" id="WP_284154090.1">
    <property type="nucleotide sequence ID" value="NZ_AP025516.1"/>
</dbReference>
<evidence type="ECO:0008006" key="3">
    <source>
        <dbReference type="Google" id="ProtNLM"/>
    </source>
</evidence>
<organism evidence="1 2">
    <name type="scientific">Desulfofustis limnaeus</name>
    <dbReference type="NCBI Taxonomy" id="2740163"/>
    <lineage>
        <taxon>Bacteria</taxon>
        <taxon>Pseudomonadati</taxon>
        <taxon>Thermodesulfobacteriota</taxon>
        <taxon>Desulfobulbia</taxon>
        <taxon>Desulfobulbales</taxon>
        <taxon>Desulfocapsaceae</taxon>
        <taxon>Desulfofustis</taxon>
    </lineage>
</organism>
<dbReference type="NCBIfam" id="NF045662">
    <property type="entry name" value="DVU0298_fam"/>
    <property type="match status" value="1"/>
</dbReference>
<proteinExistence type="predicted"/>
<dbReference type="Proteomes" id="UP000830055">
    <property type="component" value="Chromosome"/>
</dbReference>
<dbReference type="EMBL" id="AP025516">
    <property type="protein sequence ID" value="BDD87047.1"/>
    <property type="molecule type" value="Genomic_DNA"/>
</dbReference>
<reference evidence="1 2" key="1">
    <citation type="submission" date="2022-01" db="EMBL/GenBank/DDBJ databases">
        <title>Desulfofustis limnae sp. nov., a novel mesophilic sulfate-reducing bacterium isolated from marsh soil.</title>
        <authorList>
            <person name="Watanabe M."/>
            <person name="Takahashi A."/>
            <person name="Kojima H."/>
            <person name="Fukui M."/>
        </authorList>
    </citation>
    <scope>NUCLEOTIDE SEQUENCE [LARGE SCALE GENOMIC DNA]</scope>
    <source>
        <strain evidence="1 2">PPLL</strain>
    </source>
</reference>
<evidence type="ECO:0000313" key="1">
    <source>
        <dbReference type="EMBL" id="BDD87047.1"/>
    </source>
</evidence>